<dbReference type="EMBL" id="CP124616">
    <property type="protein sequence ID" value="WGW02506.1"/>
    <property type="molecule type" value="Genomic_DNA"/>
</dbReference>
<dbReference type="RefSeq" id="WP_282299139.1">
    <property type="nucleotide sequence ID" value="NZ_CP124616.1"/>
</dbReference>
<sequence>MNRAENNRPVLITIKSELERLERDREEIAAMLEGLKQDLQSMQERLRSGETEKRSEGGSLLGDLKYWLRQANETEKEIEAIRRKDCAIVEGYGLDLEQAGLEIGCRLAGLRACCGADEVSG</sequence>
<organism evidence="2 3">
    <name type="scientific">Tropicibacter oceani</name>
    <dbReference type="NCBI Taxonomy" id="3058420"/>
    <lineage>
        <taxon>Bacteria</taxon>
        <taxon>Pseudomonadati</taxon>
        <taxon>Pseudomonadota</taxon>
        <taxon>Alphaproteobacteria</taxon>
        <taxon>Rhodobacterales</taxon>
        <taxon>Roseobacteraceae</taxon>
        <taxon>Tropicibacter</taxon>
    </lineage>
</organism>
<keyword evidence="1" id="KW-0175">Coiled coil</keyword>
<reference evidence="2 3" key="1">
    <citation type="submission" date="2023-05" db="EMBL/GenBank/DDBJ databases">
        <title>YMD87, complete Genome.</title>
        <authorList>
            <person name="Zhang J."/>
            <person name="Xu X."/>
        </authorList>
    </citation>
    <scope>NUCLEOTIDE SEQUENCE [LARGE SCALE GENOMIC DNA]</scope>
    <source>
        <strain evidence="2 3">YMD87</strain>
    </source>
</reference>
<keyword evidence="3" id="KW-1185">Reference proteome</keyword>
<accession>A0ABY8QEP4</accession>
<evidence type="ECO:0000313" key="2">
    <source>
        <dbReference type="EMBL" id="WGW02506.1"/>
    </source>
</evidence>
<dbReference type="Proteomes" id="UP001241605">
    <property type="component" value="Chromosome"/>
</dbReference>
<proteinExistence type="predicted"/>
<name>A0ABY8QEP4_9RHOB</name>
<gene>
    <name evidence="2" type="ORF">QF118_11170</name>
</gene>
<evidence type="ECO:0000313" key="3">
    <source>
        <dbReference type="Proteomes" id="UP001241605"/>
    </source>
</evidence>
<evidence type="ECO:0000256" key="1">
    <source>
        <dbReference type="SAM" id="Coils"/>
    </source>
</evidence>
<protein>
    <submittedName>
        <fullName evidence="2">Uncharacterized protein</fullName>
    </submittedName>
</protein>
<feature type="coiled-coil region" evidence="1">
    <location>
        <begin position="11"/>
        <end position="84"/>
    </location>
</feature>